<feature type="compositionally biased region" description="Polar residues" evidence="6">
    <location>
        <begin position="1"/>
        <end position="20"/>
    </location>
</feature>
<comment type="catalytic activity">
    <reaction evidence="4">
        <text>tRNA(Arg) + L-arginine + ATP = L-arginyl-tRNA(Arg) + AMP + diphosphate</text>
        <dbReference type="Rhea" id="RHEA:20301"/>
        <dbReference type="Rhea" id="RHEA-COMP:9658"/>
        <dbReference type="Rhea" id="RHEA-COMP:9673"/>
        <dbReference type="ChEBI" id="CHEBI:30616"/>
        <dbReference type="ChEBI" id="CHEBI:32682"/>
        <dbReference type="ChEBI" id="CHEBI:33019"/>
        <dbReference type="ChEBI" id="CHEBI:78442"/>
        <dbReference type="ChEBI" id="CHEBI:78513"/>
        <dbReference type="ChEBI" id="CHEBI:456215"/>
        <dbReference type="EC" id="6.1.1.19"/>
    </reaction>
</comment>
<dbReference type="PANTHER" id="PTHR11956">
    <property type="entry name" value="ARGINYL-TRNA SYNTHETASE"/>
    <property type="match status" value="1"/>
</dbReference>
<evidence type="ECO:0000256" key="4">
    <source>
        <dbReference type="ARBA" id="ARBA00049339"/>
    </source>
</evidence>
<accession>A0A0R3UER2</accession>
<dbReference type="Gene3D" id="3.40.50.620">
    <property type="entry name" value="HUPs"/>
    <property type="match status" value="1"/>
</dbReference>
<dbReference type="GO" id="GO:0006420">
    <property type="term" value="P:arginyl-tRNA aminoacylation"/>
    <property type="evidence" value="ECO:0007669"/>
    <property type="project" value="InterPro"/>
</dbReference>
<dbReference type="SUPFAM" id="SSF47323">
    <property type="entry name" value="Anticodon-binding domain of a subclass of class I aminoacyl-tRNA synthetases"/>
    <property type="match status" value="1"/>
</dbReference>
<dbReference type="GO" id="GO:0032543">
    <property type="term" value="P:mitochondrial translation"/>
    <property type="evidence" value="ECO:0007669"/>
    <property type="project" value="TreeGrafter"/>
</dbReference>
<gene>
    <name evidence="8" type="ORF">MCOS_LOCUS5522</name>
</gene>
<evidence type="ECO:0000259" key="7">
    <source>
        <dbReference type="SMART" id="SM00836"/>
    </source>
</evidence>
<dbReference type="GO" id="GO:0005739">
    <property type="term" value="C:mitochondrion"/>
    <property type="evidence" value="ECO:0007669"/>
    <property type="project" value="TreeGrafter"/>
</dbReference>
<dbReference type="EMBL" id="UXSR01005199">
    <property type="protein sequence ID" value="VDD79519.1"/>
    <property type="molecule type" value="Genomic_DNA"/>
</dbReference>
<reference evidence="8 9" key="1">
    <citation type="submission" date="2018-10" db="EMBL/GenBank/DDBJ databases">
        <authorList>
            <consortium name="Pathogen Informatics"/>
        </authorList>
    </citation>
    <scope>NUCLEOTIDE SEQUENCE [LARGE SCALE GENOMIC DNA]</scope>
</reference>
<dbReference type="InterPro" id="IPR001278">
    <property type="entry name" value="Arg-tRNA-ligase"/>
</dbReference>
<organism evidence="8 9">
    <name type="scientific">Mesocestoides corti</name>
    <name type="common">Flatworm</name>
    <dbReference type="NCBI Taxonomy" id="53468"/>
    <lineage>
        <taxon>Eukaryota</taxon>
        <taxon>Metazoa</taxon>
        <taxon>Spiralia</taxon>
        <taxon>Lophotrochozoa</taxon>
        <taxon>Platyhelminthes</taxon>
        <taxon>Cestoda</taxon>
        <taxon>Eucestoda</taxon>
        <taxon>Cyclophyllidea</taxon>
        <taxon>Mesocestoididae</taxon>
        <taxon>Mesocestoides</taxon>
    </lineage>
</organism>
<evidence type="ECO:0000256" key="3">
    <source>
        <dbReference type="ARBA" id="ARBA00039495"/>
    </source>
</evidence>
<evidence type="ECO:0000313" key="8">
    <source>
        <dbReference type="EMBL" id="VDD79519.1"/>
    </source>
</evidence>
<dbReference type="InterPro" id="IPR008909">
    <property type="entry name" value="DALR_anticod-bd"/>
</dbReference>
<dbReference type="InterPro" id="IPR009080">
    <property type="entry name" value="tRNAsynth_Ia_anticodon-bd"/>
</dbReference>
<evidence type="ECO:0000256" key="1">
    <source>
        <dbReference type="ARBA" id="ARBA00005594"/>
    </source>
</evidence>
<dbReference type="GO" id="GO:0005524">
    <property type="term" value="F:ATP binding"/>
    <property type="evidence" value="ECO:0007669"/>
    <property type="project" value="InterPro"/>
</dbReference>
<sequence>MANESTSRTWRTYSPPSDTNGRSRHITRMASPIGERFECIECSGHSIPIVLEDPDALTRSTGSRMWRVFVTFCIVSGTSPWPLHVRFAKVAGASSRRGSGLFLVDVLDSARREARRRMLQSPCTRVDPSDPAFDVVADQMGVTWLVAEMLRKPRLQPVQLQIRLDGVSQTGHSGSHSLVDSRDLTGLGLQYCHARLCSLEQKAIARGLLGGNGDADEENARLVHSFYEIPSNRPSREVEEEVCAHLATFPEVLTHAYVKYEADGLLRYCSHLTGLVNRAWRFLPVLTAESENLALSRIAIFKMARNTLATCLAIIGAKPLSKL</sequence>
<feature type="region of interest" description="Disordered" evidence="6">
    <location>
        <begin position="1"/>
        <end position="24"/>
    </location>
</feature>
<feature type="domain" description="DALR anticodon binding" evidence="7">
    <location>
        <begin position="189"/>
        <end position="323"/>
    </location>
</feature>
<keyword evidence="9" id="KW-1185">Reference proteome</keyword>
<dbReference type="OrthoDB" id="68056at2759"/>
<dbReference type="PANTHER" id="PTHR11956:SF11">
    <property type="entry name" value="ARGININE--TRNA LIGASE, MITOCHONDRIAL-RELATED"/>
    <property type="match status" value="1"/>
</dbReference>
<dbReference type="Pfam" id="PF05746">
    <property type="entry name" value="DALR_1"/>
    <property type="match status" value="1"/>
</dbReference>
<dbReference type="STRING" id="53468.A0A0R3UER2"/>
<comment type="similarity">
    <text evidence="1">Belongs to the class-I aminoacyl-tRNA synthetase family.</text>
</comment>
<name>A0A0R3UER2_MESCO</name>
<dbReference type="SMART" id="SM00836">
    <property type="entry name" value="DALR_1"/>
    <property type="match status" value="1"/>
</dbReference>
<dbReference type="GO" id="GO:0004814">
    <property type="term" value="F:arginine-tRNA ligase activity"/>
    <property type="evidence" value="ECO:0007669"/>
    <property type="project" value="UniProtKB-EC"/>
</dbReference>
<protein>
    <recommendedName>
        <fullName evidence="3">Probable arginine--tRNA ligase, mitochondrial</fullName>
        <ecNumber evidence="2">6.1.1.19</ecNumber>
    </recommendedName>
</protein>
<evidence type="ECO:0000256" key="6">
    <source>
        <dbReference type="SAM" id="MobiDB-lite"/>
    </source>
</evidence>
<dbReference type="Gene3D" id="1.10.730.10">
    <property type="entry name" value="Isoleucyl-tRNA Synthetase, Domain 1"/>
    <property type="match status" value="1"/>
</dbReference>
<dbReference type="AlphaFoldDB" id="A0A0R3UER2"/>
<evidence type="ECO:0000256" key="5">
    <source>
        <dbReference type="ARBA" id="ARBA00049595"/>
    </source>
</evidence>
<dbReference type="InterPro" id="IPR014729">
    <property type="entry name" value="Rossmann-like_a/b/a_fold"/>
</dbReference>
<comment type="function">
    <text evidence="5">Catalyzes the attachment of arginine to tRNA(Arg) in a two-step reaction: arginine is first activated by ATP to form Arg-AMP and then transferred to the acceptor end of tRNA(Arg).</text>
</comment>
<dbReference type="EC" id="6.1.1.19" evidence="2"/>
<dbReference type="Proteomes" id="UP000267029">
    <property type="component" value="Unassembled WGS sequence"/>
</dbReference>
<evidence type="ECO:0000256" key="2">
    <source>
        <dbReference type="ARBA" id="ARBA00012837"/>
    </source>
</evidence>
<proteinExistence type="inferred from homology"/>
<evidence type="ECO:0000313" key="9">
    <source>
        <dbReference type="Proteomes" id="UP000267029"/>
    </source>
</evidence>